<gene>
    <name evidence="4" type="ORF">HYC85_004085</name>
</gene>
<feature type="transmembrane region" description="Helical" evidence="2">
    <location>
        <begin position="212"/>
        <end position="232"/>
    </location>
</feature>
<dbReference type="Proteomes" id="UP000593564">
    <property type="component" value="Unassembled WGS sequence"/>
</dbReference>
<evidence type="ECO:0000256" key="2">
    <source>
        <dbReference type="SAM" id="Phobius"/>
    </source>
</evidence>
<dbReference type="Pfam" id="PF13962">
    <property type="entry name" value="PGG"/>
    <property type="match status" value="1"/>
</dbReference>
<dbReference type="PANTHER" id="PTHR24177:SF103">
    <property type="entry name" value="PGG DOMAIN-CONTAINING PROTEIN"/>
    <property type="match status" value="1"/>
</dbReference>
<protein>
    <recommendedName>
        <fullName evidence="3">PGG domain-containing protein</fullName>
    </recommendedName>
</protein>
<keyword evidence="2" id="KW-0472">Membrane</keyword>
<evidence type="ECO:0000313" key="4">
    <source>
        <dbReference type="EMBL" id="KAF5956860.1"/>
    </source>
</evidence>
<evidence type="ECO:0000256" key="1">
    <source>
        <dbReference type="SAM" id="MobiDB-lite"/>
    </source>
</evidence>
<evidence type="ECO:0000259" key="3">
    <source>
        <dbReference type="Pfam" id="PF13962"/>
    </source>
</evidence>
<name>A0A7J7HVG9_CAMSI</name>
<accession>A0A7J7HVG9</accession>
<dbReference type="AlphaFoldDB" id="A0A7J7HVG9"/>
<dbReference type="EMBL" id="JACBKZ010000002">
    <property type="protein sequence ID" value="KAF5956860.1"/>
    <property type="molecule type" value="Genomic_DNA"/>
</dbReference>
<dbReference type="GO" id="GO:0016020">
    <property type="term" value="C:membrane"/>
    <property type="evidence" value="ECO:0007669"/>
    <property type="project" value="TreeGrafter"/>
</dbReference>
<keyword evidence="2" id="KW-0812">Transmembrane</keyword>
<dbReference type="Gene3D" id="1.25.40.20">
    <property type="entry name" value="Ankyrin repeat-containing domain"/>
    <property type="match status" value="1"/>
</dbReference>
<dbReference type="InterPro" id="IPR036770">
    <property type="entry name" value="Ankyrin_rpt-contain_sf"/>
</dbReference>
<proteinExistence type="predicted"/>
<dbReference type="PANTHER" id="PTHR24177">
    <property type="entry name" value="CASKIN"/>
    <property type="match status" value="1"/>
</dbReference>
<comment type="caution">
    <text evidence="4">The sequence shown here is derived from an EMBL/GenBank/DDBJ whole genome shotgun (WGS) entry which is preliminary data.</text>
</comment>
<evidence type="ECO:0000313" key="5">
    <source>
        <dbReference type="Proteomes" id="UP000593564"/>
    </source>
</evidence>
<feature type="domain" description="PGG" evidence="3">
    <location>
        <begin position="165"/>
        <end position="236"/>
    </location>
</feature>
<organism evidence="4 5">
    <name type="scientific">Camellia sinensis</name>
    <name type="common">Tea plant</name>
    <name type="synonym">Thea sinensis</name>
    <dbReference type="NCBI Taxonomy" id="4442"/>
    <lineage>
        <taxon>Eukaryota</taxon>
        <taxon>Viridiplantae</taxon>
        <taxon>Streptophyta</taxon>
        <taxon>Embryophyta</taxon>
        <taxon>Tracheophyta</taxon>
        <taxon>Spermatophyta</taxon>
        <taxon>Magnoliopsida</taxon>
        <taxon>eudicotyledons</taxon>
        <taxon>Gunneridae</taxon>
        <taxon>Pentapetalae</taxon>
        <taxon>asterids</taxon>
        <taxon>Ericales</taxon>
        <taxon>Theaceae</taxon>
        <taxon>Camellia</taxon>
    </lineage>
</organism>
<sequence length="319" mass="35511">MLKSGQRIVGRPWKWWLANDEKIKRIDLTNQKNKTLVVGTDCIVKVVEKVVEQLLVDQTKNDGQHKNDTPILVAAKYGIIEIVEKVLEQFPVAIHDTNYDEKIYKVDEDGNSAVYLAAKIGEYHPWRILGAALQMQWEIKWYEPDETPKDIFTKSHKDLVKQGGEWLTTTSNSCSVVDALIAIVAFATASTVPGGNSSAGKPTLENQPAFDVFAITSPVALCFSVTALVIVFQMDRVRLIHASQTNARGTKPTRRPAQEFNGERGIPQRTLRRANRGGDEDRLMGGPMAMGGRMEGLALRRGDCEGWLSVGSDHEEDRP</sequence>
<reference evidence="5" key="1">
    <citation type="journal article" date="2020" name="Nat. Commun.">
        <title>Genome assembly of wild tea tree DASZ reveals pedigree and selection history of tea varieties.</title>
        <authorList>
            <person name="Zhang W."/>
            <person name="Zhang Y."/>
            <person name="Qiu H."/>
            <person name="Guo Y."/>
            <person name="Wan H."/>
            <person name="Zhang X."/>
            <person name="Scossa F."/>
            <person name="Alseekh S."/>
            <person name="Zhang Q."/>
            <person name="Wang P."/>
            <person name="Xu L."/>
            <person name="Schmidt M.H."/>
            <person name="Jia X."/>
            <person name="Li D."/>
            <person name="Zhu A."/>
            <person name="Guo F."/>
            <person name="Chen W."/>
            <person name="Ni D."/>
            <person name="Usadel B."/>
            <person name="Fernie A.R."/>
            <person name="Wen W."/>
        </authorList>
    </citation>
    <scope>NUCLEOTIDE SEQUENCE [LARGE SCALE GENOMIC DNA]</scope>
    <source>
        <strain evidence="5">cv. G240</strain>
    </source>
</reference>
<keyword evidence="2" id="KW-1133">Transmembrane helix</keyword>
<keyword evidence="5" id="KW-1185">Reference proteome</keyword>
<feature type="region of interest" description="Disordered" evidence="1">
    <location>
        <begin position="245"/>
        <end position="265"/>
    </location>
</feature>
<reference evidence="4 5" key="2">
    <citation type="submission" date="2020-07" db="EMBL/GenBank/DDBJ databases">
        <title>Genome assembly of wild tea tree DASZ reveals pedigree and selection history of tea varieties.</title>
        <authorList>
            <person name="Zhang W."/>
        </authorList>
    </citation>
    <scope>NUCLEOTIDE SEQUENCE [LARGE SCALE GENOMIC DNA]</scope>
    <source>
        <strain evidence="5">cv. G240</strain>
        <tissue evidence="4">Leaf</tissue>
    </source>
</reference>
<dbReference type="InterPro" id="IPR026961">
    <property type="entry name" value="PGG_dom"/>
</dbReference>